<comment type="subcellular location">
    <subcellularLocation>
        <location evidence="1">Cell membrane</location>
        <topology evidence="1">Multi-pass membrane protein</topology>
    </subcellularLocation>
</comment>
<feature type="transmembrane region" description="Helical" evidence="8">
    <location>
        <begin position="106"/>
        <end position="125"/>
    </location>
</feature>
<dbReference type="AlphaFoldDB" id="A0AAE4MCZ8"/>
<dbReference type="EMBL" id="JAWDKA010000006">
    <property type="protein sequence ID" value="MDV0441999.1"/>
    <property type="molecule type" value="Genomic_DNA"/>
</dbReference>
<feature type="transmembrane region" description="Helical" evidence="8">
    <location>
        <begin position="292"/>
        <end position="311"/>
    </location>
</feature>
<feature type="transmembrane region" description="Helical" evidence="8">
    <location>
        <begin position="168"/>
        <end position="186"/>
    </location>
</feature>
<proteinExistence type="inferred from homology"/>
<feature type="transmembrane region" description="Helical" evidence="8">
    <location>
        <begin position="131"/>
        <end position="156"/>
    </location>
</feature>
<dbReference type="Proteomes" id="UP001273136">
    <property type="component" value="Unassembled WGS sequence"/>
</dbReference>
<evidence type="ECO:0000256" key="1">
    <source>
        <dbReference type="ARBA" id="ARBA00004651"/>
    </source>
</evidence>
<evidence type="ECO:0000256" key="4">
    <source>
        <dbReference type="ARBA" id="ARBA00022475"/>
    </source>
</evidence>
<evidence type="ECO:0008006" key="11">
    <source>
        <dbReference type="Google" id="ProtNLM"/>
    </source>
</evidence>
<feature type="transmembrane region" description="Helical" evidence="8">
    <location>
        <begin position="6"/>
        <end position="27"/>
    </location>
</feature>
<evidence type="ECO:0000256" key="6">
    <source>
        <dbReference type="ARBA" id="ARBA00022989"/>
    </source>
</evidence>
<dbReference type="InterPro" id="IPR004776">
    <property type="entry name" value="Mem_transp_PIN-like"/>
</dbReference>
<dbReference type="InterPro" id="IPR038770">
    <property type="entry name" value="Na+/solute_symporter_sf"/>
</dbReference>
<keyword evidence="6 8" id="KW-1133">Transmembrane helix</keyword>
<dbReference type="Gene3D" id="1.20.1530.20">
    <property type="match status" value="1"/>
</dbReference>
<keyword evidence="4" id="KW-1003">Cell membrane</keyword>
<evidence type="ECO:0000256" key="3">
    <source>
        <dbReference type="ARBA" id="ARBA00022448"/>
    </source>
</evidence>
<feature type="transmembrane region" description="Helical" evidence="8">
    <location>
        <begin position="39"/>
        <end position="59"/>
    </location>
</feature>
<reference evidence="9" key="1">
    <citation type="submission" date="2023-06" db="EMBL/GenBank/DDBJ databases">
        <title>Genome sequence of Methancorpusculaceae sp. Ag1.</title>
        <authorList>
            <person name="Protasov E."/>
            <person name="Platt K."/>
            <person name="Poehlein A."/>
            <person name="Daniel R."/>
            <person name="Brune A."/>
        </authorList>
    </citation>
    <scope>NUCLEOTIDE SEQUENCE</scope>
    <source>
        <strain evidence="9">Ag1</strain>
    </source>
</reference>
<keyword evidence="7 8" id="KW-0472">Membrane</keyword>
<dbReference type="PANTHER" id="PTHR36838">
    <property type="entry name" value="AUXIN EFFLUX CARRIER FAMILY PROTEIN"/>
    <property type="match status" value="1"/>
</dbReference>
<name>A0AAE4MCZ8_9EURY</name>
<keyword evidence="3" id="KW-0813">Transport</keyword>
<evidence type="ECO:0000256" key="8">
    <source>
        <dbReference type="SAM" id="Phobius"/>
    </source>
</evidence>
<accession>A0AAE4MCZ8</accession>
<protein>
    <recommendedName>
        <fullName evidence="11">AEC family transporter</fullName>
    </recommendedName>
</protein>
<feature type="transmembrane region" description="Helical" evidence="8">
    <location>
        <begin position="198"/>
        <end position="220"/>
    </location>
</feature>
<dbReference type="GO" id="GO:0055085">
    <property type="term" value="P:transmembrane transport"/>
    <property type="evidence" value="ECO:0007669"/>
    <property type="project" value="InterPro"/>
</dbReference>
<dbReference type="Pfam" id="PF03547">
    <property type="entry name" value="Mem_trans"/>
    <property type="match status" value="2"/>
</dbReference>
<dbReference type="GO" id="GO:0005886">
    <property type="term" value="C:plasma membrane"/>
    <property type="evidence" value="ECO:0007669"/>
    <property type="project" value="UniProtKB-SubCell"/>
</dbReference>
<evidence type="ECO:0000313" key="10">
    <source>
        <dbReference type="Proteomes" id="UP001273136"/>
    </source>
</evidence>
<comment type="similarity">
    <text evidence="2">Belongs to the auxin efflux carrier (TC 2.A.69) family.</text>
</comment>
<gene>
    <name evidence="9" type="ORF">McpAg1_12200</name>
</gene>
<organism evidence="9 10">
    <name type="scientific">Methanorbis furvi</name>
    <dbReference type="NCBI Taxonomy" id="3028299"/>
    <lineage>
        <taxon>Archaea</taxon>
        <taxon>Methanobacteriati</taxon>
        <taxon>Methanobacteriota</taxon>
        <taxon>Stenosarchaea group</taxon>
        <taxon>Methanomicrobia</taxon>
        <taxon>Methanomicrobiales</taxon>
        <taxon>Methanocorpusculaceae</taxon>
        <taxon>Methanorbis</taxon>
    </lineage>
</organism>
<evidence type="ECO:0000256" key="2">
    <source>
        <dbReference type="ARBA" id="ARBA00010145"/>
    </source>
</evidence>
<evidence type="ECO:0000256" key="5">
    <source>
        <dbReference type="ARBA" id="ARBA00022692"/>
    </source>
</evidence>
<sequence>MLVVDYFIALNQILILFLLIGVGFFCRRVGILTETSVSSLSKFLLHICIPAMIIYSMQIPFTNELLQNGELLMVSAIGYYAVSLVIAWFAPVILRAKHEEYGVFRFMLVFSNSMFMGFPVLSMIFGPQAIFYAAIFNIPFTILAYSLGIWLLTAHGGGHGRPVFQPKLLLNAAFISTFVGLALFLTSTTIPDPINGSLALLDSVTTPLSLVVTGGFLAQLDLSKIFGNVRQYFVAGVRLLILPALMFAIFSQFITNPLILGVIVVTAGMPAATNTVMLASEHRVHPDIAAQGVFITTLISVLTLPLLAMFLS</sequence>
<dbReference type="PANTHER" id="PTHR36838:SF1">
    <property type="entry name" value="SLR1864 PROTEIN"/>
    <property type="match status" value="1"/>
</dbReference>
<feature type="transmembrane region" description="Helical" evidence="8">
    <location>
        <begin position="232"/>
        <end position="253"/>
    </location>
</feature>
<evidence type="ECO:0000256" key="7">
    <source>
        <dbReference type="ARBA" id="ARBA00023136"/>
    </source>
</evidence>
<feature type="transmembrane region" description="Helical" evidence="8">
    <location>
        <begin position="259"/>
        <end position="280"/>
    </location>
</feature>
<comment type="caution">
    <text evidence="9">The sequence shown here is derived from an EMBL/GenBank/DDBJ whole genome shotgun (WGS) entry which is preliminary data.</text>
</comment>
<keyword evidence="10" id="KW-1185">Reference proteome</keyword>
<keyword evidence="5 8" id="KW-0812">Transmembrane</keyword>
<feature type="transmembrane region" description="Helical" evidence="8">
    <location>
        <begin position="71"/>
        <end position="94"/>
    </location>
</feature>
<evidence type="ECO:0000313" key="9">
    <source>
        <dbReference type="EMBL" id="MDV0441999.1"/>
    </source>
</evidence>